<dbReference type="PANTHER" id="PTHR47992">
    <property type="entry name" value="PROTEIN PHOSPHATASE"/>
    <property type="match status" value="1"/>
</dbReference>
<organism evidence="15 16">
    <name type="scientific">Zea mays</name>
    <name type="common">Maize</name>
    <dbReference type="NCBI Taxonomy" id="4577"/>
    <lineage>
        <taxon>Eukaryota</taxon>
        <taxon>Viridiplantae</taxon>
        <taxon>Streptophyta</taxon>
        <taxon>Embryophyta</taxon>
        <taxon>Tracheophyta</taxon>
        <taxon>Spermatophyta</taxon>
        <taxon>Magnoliopsida</taxon>
        <taxon>Liliopsida</taxon>
        <taxon>Poales</taxon>
        <taxon>Poaceae</taxon>
        <taxon>PACMAD clade</taxon>
        <taxon>Panicoideae</taxon>
        <taxon>Andropogonodae</taxon>
        <taxon>Andropogoneae</taxon>
        <taxon>Tripsacinae</taxon>
        <taxon>Zea</taxon>
    </lineage>
</organism>
<dbReference type="PROSITE" id="PS01032">
    <property type="entry name" value="PPM_1"/>
    <property type="match status" value="1"/>
</dbReference>
<dbReference type="SUPFAM" id="SSF81606">
    <property type="entry name" value="PP2C-like"/>
    <property type="match status" value="1"/>
</dbReference>
<dbReference type="AlphaFoldDB" id="A0A804R4N4"/>
<evidence type="ECO:0000256" key="11">
    <source>
        <dbReference type="ARBA" id="ARBA00048336"/>
    </source>
</evidence>
<evidence type="ECO:0000256" key="13">
    <source>
        <dbReference type="SAM" id="MobiDB-lite"/>
    </source>
</evidence>
<keyword evidence="9" id="KW-0464">Manganese</keyword>
<reference evidence="15" key="2">
    <citation type="submission" date="2019-07" db="EMBL/GenBank/DDBJ databases">
        <authorList>
            <person name="Seetharam A."/>
            <person name="Woodhouse M."/>
            <person name="Cannon E."/>
        </authorList>
    </citation>
    <scope>NUCLEOTIDE SEQUENCE [LARGE SCALE GENOMIC DNA]</scope>
    <source>
        <strain evidence="15">cv. B73</strain>
    </source>
</reference>
<evidence type="ECO:0000256" key="10">
    <source>
        <dbReference type="ARBA" id="ARBA00047761"/>
    </source>
</evidence>
<feature type="domain" description="PPM-type phosphatase" evidence="14">
    <location>
        <begin position="1"/>
        <end position="256"/>
    </location>
</feature>
<dbReference type="EnsemblPlants" id="Zm00001eb393920_T002">
    <property type="protein sequence ID" value="Zm00001eb393920_P002"/>
    <property type="gene ID" value="Zm00001eb393920"/>
</dbReference>
<dbReference type="SMART" id="SM00332">
    <property type="entry name" value="PP2Cc"/>
    <property type="match status" value="1"/>
</dbReference>
<sequence length="298" mass="33307">MDYLKSCWGPASPAGRPRKGSDATGRQDGLLWYKDGGQVVDGEFSMAVVQANNLLEDHSQVESGPLSTSEPGLQGTFVGVYDGHGGPETARYINDHLFNHLRRFASEHKCMSADVIRKAFRATEEGFISVITRSIGDVYLKKPEFNREPLHSKFRLQETFRRPLLSSDPAITVHQIQPTDKFIIFASDGLWEHLSNQEVVDMVQSSPRNGIARKLVKSAVQEAAKKREMRYSDLKKVDRGVRRHFHDDITVIVVFFDSNAMTTAAWSRPSVSLRGGGFPIHSNTLAPFSVPTELNNSY</sequence>
<evidence type="ECO:0000313" key="16">
    <source>
        <dbReference type="Proteomes" id="UP000007305"/>
    </source>
</evidence>
<evidence type="ECO:0000313" key="15">
    <source>
        <dbReference type="EnsemblPlants" id="Zm00001eb393920_P002"/>
    </source>
</evidence>
<evidence type="ECO:0000256" key="4">
    <source>
        <dbReference type="ARBA" id="ARBA00013081"/>
    </source>
</evidence>
<evidence type="ECO:0000256" key="7">
    <source>
        <dbReference type="ARBA" id="ARBA00022842"/>
    </source>
</evidence>
<evidence type="ECO:0000256" key="12">
    <source>
        <dbReference type="RuleBase" id="RU003465"/>
    </source>
</evidence>
<gene>
    <name evidence="15" type="primary">LOC100285006</name>
</gene>
<dbReference type="PROSITE" id="PS51746">
    <property type="entry name" value="PPM_2"/>
    <property type="match status" value="1"/>
</dbReference>
<reference evidence="15" key="3">
    <citation type="submission" date="2021-05" db="UniProtKB">
        <authorList>
            <consortium name="EnsemblPlants"/>
        </authorList>
    </citation>
    <scope>IDENTIFICATION</scope>
    <source>
        <strain evidence="15">cv. B73</strain>
    </source>
</reference>
<protein>
    <recommendedName>
        <fullName evidence="4">protein-serine/threonine phosphatase</fullName>
        <ecNumber evidence="4">3.1.3.16</ecNumber>
    </recommendedName>
</protein>
<evidence type="ECO:0000256" key="6">
    <source>
        <dbReference type="ARBA" id="ARBA00022801"/>
    </source>
</evidence>
<keyword evidence="16" id="KW-1185">Reference proteome</keyword>
<dbReference type="Pfam" id="PF00481">
    <property type="entry name" value="PP2C"/>
    <property type="match status" value="1"/>
</dbReference>
<dbReference type="CDD" id="cd00143">
    <property type="entry name" value="PP2Cc"/>
    <property type="match status" value="1"/>
</dbReference>
<evidence type="ECO:0000256" key="8">
    <source>
        <dbReference type="ARBA" id="ARBA00022912"/>
    </source>
</evidence>
<accession>A0A804R4N4</accession>
<evidence type="ECO:0000256" key="9">
    <source>
        <dbReference type="ARBA" id="ARBA00023211"/>
    </source>
</evidence>
<evidence type="ECO:0000256" key="5">
    <source>
        <dbReference type="ARBA" id="ARBA00022723"/>
    </source>
</evidence>
<dbReference type="EC" id="3.1.3.16" evidence="4"/>
<evidence type="ECO:0000256" key="3">
    <source>
        <dbReference type="ARBA" id="ARBA00006702"/>
    </source>
</evidence>
<comment type="cofactor">
    <cofactor evidence="1">
        <name>Mn(2+)</name>
        <dbReference type="ChEBI" id="CHEBI:29035"/>
    </cofactor>
</comment>
<keyword evidence="8 12" id="KW-0904">Protein phosphatase</keyword>
<dbReference type="InterPro" id="IPR001932">
    <property type="entry name" value="PPM-type_phosphatase-like_dom"/>
</dbReference>
<dbReference type="Gene3D" id="3.60.40.10">
    <property type="entry name" value="PPM-type phosphatase domain"/>
    <property type="match status" value="2"/>
</dbReference>
<keyword evidence="6 12" id="KW-0378">Hydrolase</keyword>
<feature type="region of interest" description="Disordered" evidence="13">
    <location>
        <begin position="1"/>
        <end position="27"/>
    </location>
</feature>
<comment type="catalytic activity">
    <reaction evidence="10">
        <text>O-phospho-L-seryl-[protein] + H2O = L-seryl-[protein] + phosphate</text>
        <dbReference type="Rhea" id="RHEA:20629"/>
        <dbReference type="Rhea" id="RHEA-COMP:9863"/>
        <dbReference type="Rhea" id="RHEA-COMP:11604"/>
        <dbReference type="ChEBI" id="CHEBI:15377"/>
        <dbReference type="ChEBI" id="CHEBI:29999"/>
        <dbReference type="ChEBI" id="CHEBI:43474"/>
        <dbReference type="ChEBI" id="CHEBI:83421"/>
        <dbReference type="EC" id="3.1.3.16"/>
    </reaction>
</comment>
<dbReference type="GO" id="GO:0004722">
    <property type="term" value="F:protein serine/threonine phosphatase activity"/>
    <property type="evidence" value="ECO:0007669"/>
    <property type="project" value="UniProtKB-EC"/>
</dbReference>
<name>A0A804R4N4_MAIZE</name>
<dbReference type="Gramene" id="Zm00001eb393920_T002">
    <property type="protein sequence ID" value="Zm00001eb393920_P002"/>
    <property type="gene ID" value="Zm00001eb393920"/>
</dbReference>
<keyword evidence="7" id="KW-0460">Magnesium</keyword>
<evidence type="ECO:0000256" key="1">
    <source>
        <dbReference type="ARBA" id="ARBA00001936"/>
    </source>
</evidence>
<dbReference type="InterPro" id="IPR036457">
    <property type="entry name" value="PPM-type-like_dom_sf"/>
</dbReference>
<comment type="catalytic activity">
    <reaction evidence="11">
        <text>O-phospho-L-threonyl-[protein] + H2O = L-threonyl-[protein] + phosphate</text>
        <dbReference type="Rhea" id="RHEA:47004"/>
        <dbReference type="Rhea" id="RHEA-COMP:11060"/>
        <dbReference type="Rhea" id="RHEA-COMP:11605"/>
        <dbReference type="ChEBI" id="CHEBI:15377"/>
        <dbReference type="ChEBI" id="CHEBI:30013"/>
        <dbReference type="ChEBI" id="CHEBI:43474"/>
        <dbReference type="ChEBI" id="CHEBI:61977"/>
        <dbReference type="EC" id="3.1.3.16"/>
    </reaction>
</comment>
<proteinExistence type="inferred from homology"/>
<dbReference type="InterPro" id="IPR000222">
    <property type="entry name" value="PP2C_BS"/>
</dbReference>
<evidence type="ECO:0000259" key="14">
    <source>
        <dbReference type="PROSITE" id="PS51746"/>
    </source>
</evidence>
<dbReference type="InterPro" id="IPR015655">
    <property type="entry name" value="PP2C"/>
</dbReference>
<dbReference type="Proteomes" id="UP000007305">
    <property type="component" value="Chromosome 9"/>
</dbReference>
<evidence type="ECO:0000256" key="2">
    <source>
        <dbReference type="ARBA" id="ARBA00001946"/>
    </source>
</evidence>
<dbReference type="GO" id="GO:0046872">
    <property type="term" value="F:metal ion binding"/>
    <property type="evidence" value="ECO:0007669"/>
    <property type="project" value="UniProtKB-KW"/>
</dbReference>
<keyword evidence="5" id="KW-0479">Metal-binding</keyword>
<reference evidence="16" key="1">
    <citation type="journal article" date="2009" name="Science">
        <title>The B73 maize genome: complexity, diversity, and dynamics.</title>
        <authorList>
            <person name="Schnable P.S."/>
            <person name="Ware D."/>
            <person name="Fulton R.S."/>
            <person name="Stein J.C."/>
            <person name="Wei F."/>
            <person name="Pasternak S."/>
            <person name="Liang C."/>
            <person name="Zhang J."/>
            <person name="Fulton L."/>
            <person name="Graves T.A."/>
            <person name="Minx P."/>
            <person name="Reily A.D."/>
            <person name="Courtney L."/>
            <person name="Kruchowski S.S."/>
            <person name="Tomlinson C."/>
            <person name="Strong C."/>
            <person name="Delehaunty K."/>
            <person name="Fronick C."/>
            <person name="Courtney B."/>
            <person name="Rock S.M."/>
            <person name="Belter E."/>
            <person name="Du F."/>
            <person name="Kim K."/>
            <person name="Abbott R.M."/>
            <person name="Cotton M."/>
            <person name="Levy A."/>
            <person name="Marchetto P."/>
            <person name="Ochoa K."/>
            <person name="Jackson S.M."/>
            <person name="Gillam B."/>
            <person name="Chen W."/>
            <person name="Yan L."/>
            <person name="Higginbotham J."/>
            <person name="Cardenas M."/>
            <person name="Waligorski J."/>
            <person name="Applebaum E."/>
            <person name="Phelps L."/>
            <person name="Falcone J."/>
            <person name="Kanchi K."/>
            <person name="Thane T."/>
            <person name="Scimone A."/>
            <person name="Thane N."/>
            <person name="Henke J."/>
            <person name="Wang T."/>
            <person name="Ruppert J."/>
            <person name="Shah N."/>
            <person name="Rotter K."/>
            <person name="Hodges J."/>
            <person name="Ingenthron E."/>
            <person name="Cordes M."/>
            <person name="Kohlberg S."/>
            <person name="Sgro J."/>
            <person name="Delgado B."/>
            <person name="Mead K."/>
            <person name="Chinwalla A."/>
            <person name="Leonard S."/>
            <person name="Crouse K."/>
            <person name="Collura K."/>
            <person name="Kudrna D."/>
            <person name="Currie J."/>
            <person name="He R."/>
            <person name="Angelova A."/>
            <person name="Rajasekar S."/>
            <person name="Mueller T."/>
            <person name="Lomeli R."/>
            <person name="Scara G."/>
            <person name="Ko A."/>
            <person name="Delaney K."/>
            <person name="Wissotski M."/>
            <person name="Lopez G."/>
            <person name="Campos D."/>
            <person name="Braidotti M."/>
            <person name="Ashley E."/>
            <person name="Golser W."/>
            <person name="Kim H."/>
            <person name="Lee S."/>
            <person name="Lin J."/>
            <person name="Dujmic Z."/>
            <person name="Kim W."/>
            <person name="Talag J."/>
            <person name="Zuccolo A."/>
            <person name="Fan C."/>
            <person name="Sebastian A."/>
            <person name="Kramer M."/>
            <person name="Spiegel L."/>
            <person name="Nascimento L."/>
            <person name="Zutavern T."/>
            <person name="Miller B."/>
            <person name="Ambroise C."/>
            <person name="Muller S."/>
            <person name="Spooner W."/>
            <person name="Narechania A."/>
            <person name="Ren L."/>
            <person name="Wei S."/>
            <person name="Kumari S."/>
            <person name="Faga B."/>
            <person name="Levy M.J."/>
            <person name="McMahan L."/>
            <person name="Van Buren P."/>
            <person name="Vaughn M.W."/>
            <person name="Ying K."/>
            <person name="Yeh C.-T."/>
            <person name="Emrich S.J."/>
            <person name="Jia Y."/>
            <person name="Kalyanaraman A."/>
            <person name="Hsia A.-P."/>
            <person name="Barbazuk W.B."/>
            <person name="Baucom R.S."/>
            <person name="Brutnell T.P."/>
            <person name="Carpita N.C."/>
            <person name="Chaparro C."/>
            <person name="Chia J.-M."/>
            <person name="Deragon J.-M."/>
            <person name="Estill J.C."/>
            <person name="Fu Y."/>
            <person name="Jeddeloh J.A."/>
            <person name="Han Y."/>
            <person name="Lee H."/>
            <person name="Li P."/>
            <person name="Lisch D.R."/>
            <person name="Liu S."/>
            <person name="Liu Z."/>
            <person name="Nagel D.H."/>
            <person name="McCann M.C."/>
            <person name="SanMiguel P."/>
            <person name="Myers A.M."/>
            <person name="Nettleton D."/>
            <person name="Nguyen J."/>
            <person name="Penning B.W."/>
            <person name="Ponnala L."/>
            <person name="Schneider K.L."/>
            <person name="Schwartz D.C."/>
            <person name="Sharma A."/>
            <person name="Soderlund C."/>
            <person name="Springer N.M."/>
            <person name="Sun Q."/>
            <person name="Wang H."/>
            <person name="Waterman M."/>
            <person name="Westerman R."/>
            <person name="Wolfgruber T.K."/>
            <person name="Yang L."/>
            <person name="Yu Y."/>
            <person name="Zhang L."/>
            <person name="Zhou S."/>
            <person name="Zhu Q."/>
            <person name="Bennetzen J.L."/>
            <person name="Dawe R.K."/>
            <person name="Jiang J."/>
            <person name="Jiang N."/>
            <person name="Presting G.G."/>
            <person name="Wessler S.R."/>
            <person name="Aluru S."/>
            <person name="Martienssen R.A."/>
            <person name="Clifton S.W."/>
            <person name="McCombie W.R."/>
            <person name="Wing R.A."/>
            <person name="Wilson R.K."/>
        </authorList>
    </citation>
    <scope>NUCLEOTIDE SEQUENCE [LARGE SCALE GENOMIC DNA]</scope>
    <source>
        <strain evidence="16">cv. B73</strain>
    </source>
</reference>
<comment type="cofactor">
    <cofactor evidence="2">
        <name>Mg(2+)</name>
        <dbReference type="ChEBI" id="CHEBI:18420"/>
    </cofactor>
</comment>
<comment type="similarity">
    <text evidence="3 12">Belongs to the PP2C family.</text>
</comment>